<protein>
    <recommendedName>
        <fullName evidence="6">Peptidase S8/S53 domain-containing protein</fullName>
    </recommendedName>
</protein>
<comment type="caution">
    <text evidence="7">The sequence shown here is derived from an EMBL/GenBank/DDBJ whole genome shotgun (WGS) entry which is preliminary data.</text>
</comment>
<dbReference type="Gene3D" id="3.40.50.200">
    <property type="entry name" value="Peptidase S8/S53 domain"/>
    <property type="match status" value="1"/>
</dbReference>
<dbReference type="PANTHER" id="PTHR24198">
    <property type="entry name" value="ANKYRIN REPEAT AND PROTEIN KINASE DOMAIN-CONTAINING PROTEIN"/>
    <property type="match status" value="1"/>
</dbReference>
<feature type="domain" description="Peptidase S8/S53" evidence="6">
    <location>
        <begin position="433"/>
        <end position="636"/>
    </location>
</feature>
<dbReference type="SMART" id="SM00248">
    <property type="entry name" value="ANK"/>
    <property type="match status" value="6"/>
</dbReference>
<evidence type="ECO:0000259" key="6">
    <source>
        <dbReference type="Pfam" id="PF00082"/>
    </source>
</evidence>
<evidence type="ECO:0000256" key="5">
    <source>
        <dbReference type="SAM" id="MobiDB-lite"/>
    </source>
</evidence>
<dbReference type="PANTHER" id="PTHR24198:SF165">
    <property type="entry name" value="ANKYRIN REPEAT-CONTAINING PROTEIN-RELATED"/>
    <property type="match status" value="1"/>
</dbReference>
<gene>
    <name evidence="7" type="ORF">TWF694_007183</name>
</gene>
<proteinExistence type="inferred from homology"/>
<reference evidence="7 8" key="1">
    <citation type="submission" date="2019-10" db="EMBL/GenBank/DDBJ databases">
        <authorList>
            <person name="Palmer J.M."/>
        </authorList>
    </citation>
    <scope>NUCLEOTIDE SEQUENCE [LARGE SCALE GENOMIC DNA]</scope>
    <source>
        <strain evidence="7 8">TWF694</strain>
    </source>
</reference>
<dbReference type="Pfam" id="PF12796">
    <property type="entry name" value="Ank_2"/>
    <property type="match status" value="2"/>
</dbReference>
<dbReference type="InterPro" id="IPR002110">
    <property type="entry name" value="Ankyrin_rpt"/>
</dbReference>
<dbReference type="InterPro" id="IPR036770">
    <property type="entry name" value="Ankyrin_rpt-contain_sf"/>
</dbReference>
<dbReference type="PROSITE" id="PS50088">
    <property type="entry name" value="ANK_REPEAT"/>
    <property type="match status" value="3"/>
</dbReference>
<organism evidence="7 8">
    <name type="scientific">Orbilia ellipsospora</name>
    <dbReference type="NCBI Taxonomy" id="2528407"/>
    <lineage>
        <taxon>Eukaryota</taxon>
        <taxon>Fungi</taxon>
        <taxon>Dikarya</taxon>
        <taxon>Ascomycota</taxon>
        <taxon>Pezizomycotina</taxon>
        <taxon>Orbiliomycetes</taxon>
        <taxon>Orbiliales</taxon>
        <taxon>Orbiliaceae</taxon>
        <taxon>Orbilia</taxon>
    </lineage>
</organism>
<comment type="similarity">
    <text evidence="4">Belongs to the peptidase S8 family.</text>
</comment>
<feature type="region of interest" description="Disordered" evidence="5">
    <location>
        <begin position="335"/>
        <end position="399"/>
    </location>
</feature>
<evidence type="ECO:0000256" key="2">
    <source>
        <dbReference type="ARBA" id="ARBA00023043"/>
    </source>
</evidence>
<dbReference type="Pfam" id="PF00082">
    <property type="entry name" value="Peptidase_S8"/>
    <property type="match status" value="1"/>
</dbReference>
<dbReference type="SUPFAM" id="SSF52743">
    <property type="entry name" value="Subtilisin-like"/>
    <property type="match status" value="1"/>
</dbReference>
<feature type="repeat" description="ANK" evidence="3">
    <location>
        <begin position="208"/>
        <end position="240"/>
    </location>
</feature>
<feature type="repeat" description="ANK" evidence="3">
    <location>
        <begin position="18"/>
        <end position="50"/>
    </location>
</feature>
<keyword evidence="8" id="KW-1185">Reference proteome</keyword>
<evidence type="ECO:0000256" key="3">
    <source>
        <dbReference type="PROSITE-ProRule" id="PRU00023"/>
    </source>
</evidence>
<comment type="caution">
    <text evidence="4">Lacks conserved residue(s) required for the propagation of feature annotation.</text>
</comment>
<keyword evidence="2 3" id="KW-0040">ANK repeat</keyword>
<accession>A0AAV9XH01</accession>
<evidence type="ECO:0000256" key="4">
    <source>
        <dbReference type="PROSITE-ProRule" id="PRU01240"/>
    </source>
</evidence>
<keyword evidence="1" id="KW-0677">Repeat</keyword>
<sequence>MIKLLLKHGANPDIKDANGDAPIHEAILNGSKEIVETLLDCGANIEAMSGSYRRTPLLLAIGISSRSGSMAIIKLLVQRGADLNCIDGDDRSALDLAAKFANEEVVNFLLDVGCPLDDVVAQARREHTHKMGGRGWWQGFNYDSLLQTAALKGYTRLLVALAPIADLQNTQPDGNGQILHRTALKGRSESLEIILAFGADPNIRTTKGYLTPLHSAVLSFDEATVQILLDYGADINACNEHGKTPISYLINQETPPGERWPSSQPLEEMPGKKGPPITPERAKRILSIVQQLIRNGADLSIKDYDEKTALYYAKLEEITMVVDILSDNQMIEQLRSQAPSSKNRAGPITKTPIAKYQNHPRSPPSSPSGLRDNLNPDVITPKSKEKSRTRSYSPGRLLSLPRKGTADAWFSDYQKFTEPLQAHTPDTDNYERVRVAIIDSGVIPEHPHSYAVKDYQDFVDDDHDTRKDNTQHGSTGLHLVATIAPEVDVYIARVFRSEAADSTTPEAITKAIKHAMDVWRVDVITLACGFEENHENMQQVIQRASDSGILIFAAASNEGNRRGIMFPARLQGRVMCMFACDGNSKISTVDFNPSPSRYQRNFAFPGKDVQAMLGAARVHGTSIATFIGAAVAAEIIDFSRQDGIEDGIGDLELLRTVSGMSRVFEQMSVEDSDYHCVIPLKAMRSTILLLSSKSPIFTFKK</sequence>
<evidence type="ECO:0000256" key="1">
    <source>
        <dbReference type="ARBA" id="ARBA00022737"/>
    </source>
</evidence>
<dbReference type="InterPro" id="IPR036852">
    <property type="entry name" value="Peptidase_S8/S53_dom_sf"/>
</dbReference>
<dbReference type="Proteomes" id="UP001365542">
    <property type="component" value="Unassembled WGS sequence"/>
</dbReference>
<dbReference type="GO" id="GO:0006508">
    <property type="term" value="P:proteolysis"/>
    <property type="evidence" value="ECO:0007669"/>
    <property type="project" value="InterPro"/>
</dbReference>
<dbReference type="Pfam" id="PF13637">
    <property type="entry name" value="Ank_4"/>
    <property type="match status" value="1"/>
</dbReference>
<dbReference type="InterPro" id="IPR000209">
    <property type="entry name" value="Peptidase_S8/S53_dom"/>
</dbReference>
<evidence type="ECO:0000313" key="7">
    <source>
        <dbReference type="EMBL" id="KAK6541370.1"/>
    </source>
</evidence>
<dbReference type="Gene3D" id="1.25.40.20">
    <property type="entry name" value="Ankyrin repeat-containing domain"/>
    <property type="match status" value="3"/>
</dbReference>
<dbReference type="PROSITE" id="PS50297">
    <property type="entry name" value="ANK_REP_REGION"/>
    <property type="match status" value="2"/>
</dbReference>
<evidence type="ECO:0000313" key="8">
    <source>
        <dbReference type="Proteomes" id="UP001365542"/>
    </source>
</evidence>
<dbReference type="PROSITE" id="PS51892">
    <property type="entry name" value="SUBTILASE"/>
    <property type="match status" value="1"/>
</dbReference>
<dbReference type="PRINTS" id="PR01415">
    <property type="entry name" value="ANKYRIN"/>
</dbReference>
<name>A0AAV9XH01_9PEZI</name>
<dbReference type="AlphaFoldDB" id="A0AAV9XH01"/>
<feature type="region of interest" description="Disordered" evidence="5">
    <location>
        <begin position="253"/>
        <end position="277"/>
    </location>
</feature>
<dbReference type="GO" id="GO:0004252">
    <property type="term" value="F:serine-type endopeptidase activity"/>
    <property type="evidence" value="ECO:0007669"/>
    <property type="project" value="InterPro"/>
</dbReference>
<dbReference type="SUPFAM" id="SSF48403">
    <property type="entry name" value="Ankyrin repeat"/>
    <property type="match status" value="1"/>
</dbReference>
<dbReference type="EMBL" id="JAVHJO010000003">
    <property type="protein sequence ID" value="KAK6541370.1"/>
    <property type="molecule type" value="Genomic_DNA"/>
</dbReference>
<feature type="repeat" description="ANK" evidence="3">
    <location>
        <begin position="52"/>
        <end position="88"/>
    </location>
</feature>